<sequence length="282" mass="29801">MIDLHTHSSVSDGTDSPTELLVNAAAAGLSAIALCDHDTFDGLDEAAQAATTTGVELLRGVEISAELDGQSVHLLGYGPRPDHPGLLAELELVRAGRTGRIPQMLERLAAVGMPVPAEVLARHVGESPSVGRPHLADAMVELGYVADRREAFDGWLADDRPIFVPRYGVPLRRALQLIREAGGAAVIAHPWGRQSRELLDAAVLAELAGSGLLDGLEVDHQDHDDDTRTELRALAGSLGLLATGSSDYHGLGKMDHELGCNLTAPGVLAEIQRRIDERGGVA</sequence>
<accession>A0A2A9CTF1</accession>
<dbReference type="SUPFAM" id="SSF89550">
    <property type="entry name" value="PHP domain-like"/>
    <property type="match status" value="1"/>
</dbReference>
<dbReference type="GO" id="GO:0004534">
    <property type="term" value="F:5'-3' RNA exonuclease activity"/>
    <property type="evidence" value="ECO:0007669"/>
    <property type="project" value="TreeGrafter"/>
</dbReference>
<dbReference type="AlphaFoldDB" id="A0A2A9CTF1"/>
<dbReference type="Gene3D" id="1.10.150.650">
    <property type="match status" value="1"/>
</dbReference>
<name>A0A2A9CTF1_9ACTN</name>
<dbReference type="SMART" id="SM00481">
    <property type="entry name" value="POLIIIAc"/>
    <property type="match status" value="1"/>
</dbReference>
<dbReference type="InterPro" id="IPR004013">
    <property type="entry name" value="PHP_dom"/>
</dbReference>
<feature type="domain" description="Polymerase/histidinol phosphatase N-terminal" evidence="1">
    <location>
        <begin position="2"/>
        <end position="67"/>
    </location>
</feature>
<evidence type="ECO:0000313" key="2">
    <source>
        <dbReference type="EMBL" id="PFG16902.1"/>
    </source>
</evidence>
<dbReference type="CDD" id="cd07438">
    <property type="entry name" value="PHP_HisPPase_AMP"/>
    <property type="match status" value="1"/>
</dbReference>
<protein>
    <recommendedName>
        <fullName evidence="1">Polymerase/histidinol phosphatase N-terminal domain-containing protein</fullName>
    </recommendedName>
</protein>
<gene>
    <name evidence="2" type="ORF">ATK74_1457</name>
</gene>
<evidence type="ECO:0000259" key="1">
    <source>
        <dbReference type="SMART" id="SM00481"/>
    </source>
</evidence>
<keyword evidence="3" id="KW-1185">Reference proteome</keyword>
<organism evidence="2 3">
    <name type="scientific">Propionicimonas paludicola</name>
    <dbReference type="NCBI Taxonomy" id="185243"/>
    <lineage>
        <taxon>Bacteria</taxon>
        <taxon>Bacillati</taxon>
        <taxon>Actinomycetota</taxon>
        <taxon>Actinomycetes</taxon>
        <taxon>Propionibacteriales</taxon>
        <taxon>Nocardioidaceae</taxon>
        <taxon>Propionicimonas</taxon>
    </lineage>
</organism>
<evidence type="ECO:0000313" key="3">
    <source>
        <dbReference type="Proteomes" id="UP000226079"/>
    </source>
</evidence>
<proteinExistence type="predicted"/>
<dbReference type="RefSeq" id="WP_245841015.1">
    <property type="nucleotide sequence ID" value="NZ_PDJC01000001.1"/>
</dbReference>
<dbReference type="InterPro" id="IPR003141">
    <property type="entry name" value="Pol/His_phosphatase_N"/>
</dbReference>
<dbReference type="EMBL" id="PDJC01000001">
    <property type="protein sequence ID" value="PFG16902.1"/>
    <property type="molecule type" value="Genomic_DNA"/>
</dbReference>
<comment type="caution">
    <text evidence="2">The sequence shown here is derived from an EMBL/GenBank/DDBJ whole genome shotgun (WGS) entry which is preliminary data.</text>
</comment>
<dbReference type="Pfam" id="PF02811">
    <property type="entry name" value="PHP"/>
    <property type="match status" value="1"/>
</dbReference>
<dbReference type="Gene3D" id="3.20.20.140">
    <property type="entry name" value="Metal-dependent hydrolases"/>
    <property type="match status" value="1"/>
</dbReference>
<dbReference type="InterPro" id="IPR052018">
    <property type="entry name" value="PHP_domain"/>
</dbReference>
<dbReference type="PANTHER" id="PTHR42924">
    <property type="entry name" value="EXONUCLEASE"/>
    <property type="match status" value="1"/>
</dbReference>
<dbReference type="PANTHER" id="PTHR42924:SF3">
    <property type="entry name" value="POLYMERASE_HISTIDINOL PHOSPHATASE N-TERMINAL DOMAIN-CONTAINING PROTEIN"/>
    <property type="match status" value="1"/>
</dbReference>
<reference evidence="2 3" key="1">
    <citation type="submission" date="2017-10" db="EMBL/GenBank/DDBJ databases">
        <title>Sequencing the genomes of 1000 actinobacteria strains.</title>
        <authorList>
            <person name="Klenk H.-P."/>
        </authorList>
    </citation>
    <scope>NUCLEOTIDE SEQUENCE [LARGE SCALE GENOMIC DNA]</scope>
    <source>
        <strain evidence="2 3">DSM 15597</strain>
    </source>
</reference>
<dbReference type="Proteomes" id="UP000226079">
    <property type="component" value="Unassembled WGS sequence"/>
</dbReference>
<dbReference type="InterPro" id="IPR016195">
    <property type="entry name" value="Pol/histidinol_Pase-like"/>
</dbReference>
<dbReference type="GO" id="GO:0035312">
    <property type="term" value="F:5'-3' DNA exonuclease activity"/>
    <property type="evidence" value="ECO:0007669"/>
    <property type="project" value="TreeGrafter"/>
</dbReference>